<dbReference type="RefSeq" id="WP_160754217.1">
    <property type="nucleotide sequence ID" value="NZ_WTYA01000013.1"/>
</dbReference>
<dbReference type="Pfam" id="PF13463">
    <property type="entry name" value="HTH_27"/>
    <property type="match status" value="1"/>
</dbReference>
<dbReference type="SUPFAM" id="SSF46785">
    <property type="entry name" value="Winged helix' DNA-binding domain"/>
    <property type="match status" value="1"/>
</dbReference>
<reference evidence="3 4" key="1">
    <citation type="submission" date="2019-12" db="EMBL/GenBank/DDBJ databases">
        <title>Genomic-based taxomic classification of the family Erythrobacteraceae.</title>
        <authorList>
            <person name="Xu L."/>
        </authorList>
    </citation>
    <scope>NUCLEOTIDE SEQUENCE [LARGE SCALE GENOMIC DNA]</scope>
    <source>
        <strain evidence="3 4">KEMB 9005-328</strain>
    </source>
</reference>
<proteinExistence type="predicted"/>
<dbReference type="InterPro" id="IPR000835">
    <property type="entry name" value="HTH_MarR-typ"/>
</dbReference>
<gene>
    <name evidence="3" type="ORF">GRI58_13955</name>
</gene>
<dbReference type="GO" id="GO:0003677">
    <property type="term" value="F:DNA binding"/>
    <property type="evidence" value="ECO:0007669"/>
    <property type="project" value="UniProtKB-KW"/>
</dbReference>
<accession>A0A845AL72</accession>
<feature type="region of interest" description="Disordered" evidence="1">
    <location>
        <begin position="1"/>
        <end position="35"/>
    </location>
</feature>
<evidence type="ECO:0000256" key="1">
    <source>
        <dbReference type="SAM" id="MobiDB-lite"/>
    </source>
</evidence>
<dbReference type="EMBL" id="WTYA01000013">
    <property type="protein sequence ID" value="MXP29913.1"/>
    <property type="molecule type" value="Genomic_DNA"/>
</dbReference>
<comment type="caution">
    <text evidence="3">The sequence shown here is derived from an EMBL/GenBank/DDBJ whole genome shotgun (WGS) entry which is preliminary data.</text>
</comment>
<protein>
    <submittedName>
        <fullName evidence="3">Winged helix DNA-binding protein</fullName>
    </submittedName>
</protein>
<dbReference type="OrthoDB" id="7594920at2"/>
<dbReference type="AlphaFoldDB" id="A0A845AL72"/>
<dbReference type="GO" id="GO:0003700">
    <property type="term" value="F:DNA-binding transcription factor activity"/>
    <property type="evidence" value="ECO:0007669"/>
    <property type="project" value="InterPro"/>
</dbReference>
<feature type="domain" description="HTH marR-type" evidence="2">
    <location>
        <begin position="67"/>
        <end position="128"/>
    </location>
</feature>
<sequence>MASQEHIAERPTAPSYHDDAHSAYRTHLPRAGERSLRVKKARRLYRQRRNREATMGYDLFGEPAWDILLTLFVAHHTNQEMTASRVCISAATSTSTALRHLNMLEDRGLVSSTRDANDGRKRYVTLTAVALANVENFLDSI</sequence>
<keyword evidence="3" id="KW-0238">DNA-binding</keyword>
<dbReference type="Proteomes" id="UP000439780">
    <property type="component" value="Unassembled WGS sequence"/>
</dbReference>
<name>A0A845AL72_9SPHN</name>
<keyword evidence="4" id="KW-1185">Reference proteome</keyword>
<evidence type="ECO:0000259" key="2">
    <source>
        <dbReference type="Pfam" id="PF13463"/>
    </source>
</evidence>
<organism evidence="3 4">
    <name type="scientific">Qipengyuania algicida</name>
    <dbReference type="NCBI Taxonomy" id="1836209"/>
    <lineage>
        <taxon>Bacteria</taxon>
        <taxon>Pseudomonadati</taxon>
        <taxon>Pseudomonadota</taxon>
        <taxon>Alphaproteobacteria</taxon>
        <taxon>Sphingomonadales</taxon>
        <taxon>Erythrobacteraceae</taxon>
        <taxon>Qipengyuania</taxon>
    </lineage>
</organism>
<dbReference type="Gene3D" id="1.10.10.10">
    <property type="entry name" value="Winged helix-like DNA-binding domain superfamily/Winged helix DNA-binding domain"/>
    <property type="match status" value="1"/>
</dbReference>
<evidence type="ECO:0000313" key="4">
    <source>
        <dbReference type="Proteomes" id="UP000439780"/>
    </source>
</evidence>
<evidence type="ECO:0000313" key="3">
    <source>
        <dbReference type="EMBL" id="MXP29913.1"/>
    </source>
</evidence>
<dbReference type="InterPro" id="IPR036390">
    <property type="entry name" value="WH_DNA-bd_sf"/>
</dbReference>
<dbReference type="InterPro" id="IPR036388">
    <property type="entry name" value="WH-like_DNA-bd_sf"/>
</dbReference>